<accession>A0A0L0DRZ2</accession>
<gene>
    <name evidence="1" type="ORF">AMSG_10671</name>
</gene>
<dbReference type="GeneID" id="25568840"/>
<proteinExistence type="predicted"/>
<name>A0A0L0DRZ2_THETB</name>
<sequence>MEHRQHRLVARAEIRSTGTAAEGTFVKTPIILSSAVVPQASSFPDAAAMFTALIAPPVASGSTTRSTVVPLVSRVASSTASCAPIPSTSPTDSGEYFPSSLPFIALDLETSLTTPLTLHPSVVANSVAADNSLVRLTLDAPATDPVDVFVNVTATTTYGVLLGCSPGVTSNTTVSTAFSPMAAAAGAHLSIDTARVPAANTTVVLTAVVDLYPRLANRSTVATPTRVVVNTTLHLEPGALVVDALPSALGATSDGVVSATAVWKVIEPRAWSNRTSRQLQYGLGAAYLPPSLYGGALAVPISLAVDVPRYIPGLPKRLGREIPRIRQLVGATSYSMVAAAATSAGSASGAYGILGFSADGVSASTSAAVSLTLRLPPGATPEMWPTTSAAASGSHSSNARFYDMWELSFTSVTAIAAAGVELDIATAGVDPLDTVQLQAGVDGNIVSHAALFGAVASATTLRPSVTGPSSTVAMVESALVHNTTLCSAFSATLAAVGEALESEVSLHTPLPGITSSFAAPIIETASKALAALAASTCASGGHMTVTKLCNSVMADVAPGATCMGGGRATPDTITIPVVTSHPWRADSKETLALNPVTMFDSDKIGVGLSTAGALVAGVSVSIELEVVISGLGEGGPVIVALASGSHVVVTFELDAQGTFDVTFGSLDFPMVNSIVEVGKLGGGSGAARAEIDLSTTAPPAGRVTIDGAALIKGTLEPAPNVVCVLEVSVPSLHAFLNGAAPDTSVTGPLCTNKAELWMARDPGALFGALEQFLAGLTSDLFNIGVWGGADVAFLGKLPWELISAFFNDLMSADVEKLLKVGISSKLDALLADAKLTLGDLDQLGQIALDIITAVLNDVFEPYGLVPMEPPNVHDKQYVWPFRFVDVIRRQLVESVTHQLAHGRPAVELELDCNINLVANLTLSFNLNARMTHGISVTFPEEVVGRGELMLALPPYPAESCSAVGRFGAGFMDIVMDPRYTGFGAQVEVLRAPATGRWSLTMEAVGGLGGAGNIGVAFGAAAHSNIPRVLNQYPRMVGTFVSTFGFSTGSGVVTTVPHSFEVTGFKFCLGSYIGSLLVGVVDKIGAWIGPINDRLDILQENIPIAEFLIGQRTDILDLLVDVCYAVESDARTCDDLKSIVTVVELYIRIVDILAAVKKLGTEGMEGMCNDDNGMVSGTPFSVDWSTATPVAEGGVGERLEMGDLHGVVCSSVTNWGPGGSSVKAACLEVMDSVALSFPALEDGNYGQLFVELVIGNPDVVLVQLDIPSVAAMGVVGWRFPIYAFLFVDVELVWAVSIDTGPIVLTSAGLVDAVKYHKPLLVLEGVAIEARNSDGSLHYPLKAAIGIRGGLLFDVYFIRAEAWVELLLVGQVRIGTVNDGKWVTEGEIMRLVAAVGGEFKKVFMVSLQLEGGIGIWVKLCMWRPFHTLCWNVVNVDEMFTLWSETWAPPPLSPVMSSSGLLNLGAVMESGPSRSCNGCVVSAAASGRALLSVYADAFGRVAALAGEPGLSPVSVTGAYLVTAHPLAVSSTVGSSSAVPVPTTFEAHAVPPFIEVPRGDVAIEANQAEYATSTAFNLSPSGYRPLSAAGLGFGGAGACTTLAISSPVAFAPLNVGGIPCSTSVSTVPFSNVVVSGDWGVYSGQPVQVTGSIRNMTMAVAAPHIHLSTEGLTASDVLGGASADAMAANVSPKLMTLMVVPPSFEVLTVASNPTDRTVRVLGTLSTANTFLFPDFMALGGAVSVDGRGSTAMAQNRANVSLSAVPGEALTVLLRATLISSNGTVSGTHHVAVVNIPVMNLDVTAGAGARVNVSVMSAIPDATLVVAARAEAGAVVSTVVPSCSSSASITLVLSGPGTHHLTFGSQSVITGLTCPVKIVCESGWPGAPRTAVITAGADPRELRFVFSGGVVSVDNVVTGGSPFVLELGGVPVLVVEAPGRVDGSGAVVEVGKTGGTDIAFMFANNATLMDSGVARVYVNDGSVFLAGAFSAELFGGRPGFPLPAMPLAALAAPIFLAVTDGAVSSLSAEGSNDSNAPESLGFAFGTSCVARLGPDGSPLPVAPVSALFAAELAILGYSYRSKLNGCAVGYVGELTFHFDAAGGGKRTVLGQDVTSAGVVMALGSGEVTLSWANTSSSLPSSVTTTTVLDVTANLGRPLSDMTIVSHMPAAATVSLWLGDNSLPPVGTAVVDSCTVLSPTDAAGSRVNVCFALGDVIALNPSTIPPFNASFGVFQRL</sequence>
<protein>
    <submittedName>
        <fullName evidence="1">Uncharacterized protein</fullName>
    </submittedName>
</protein>
<organism evidence="1 2">
    <name type="scientific">Thecamonas trahens ATCC 50062</name>
    <dbReference type="NCBI Taxonomy" id="461836"/>
    <lineage>
        <taxon>Eukaryota</taxon>
        <taxon>Apusozoa</taxon>
        <taxon>Apusomonadida</taxon>
        <taxon>Apusomonadidae</taxon>
        <taxon>Thecamonas</taxon>
    </lineage>
</organism>
<evidence type="ECO:0000313" key="2">
    <source>
        <dbReference type="Proteomes" id="UP000054408"/>
    </source>
</evidence>
<keyword evidence="2" id="KW-1185">Reference proteome</keyword>
<evidence type="ECO:0000313" key="1">
    <source>
        <dbReference type="EMBL" id="KNC55074.1"/>
    </source>
</evidence>
<reference evidence="1 2" key="1">
    <citation type="submission" date="2010-05" db="EMBL/GenBank/DDBJ databases">
        <title>The Genome Sequence of Thecamonas trahens ATCC 50062.</title>
        <authorList>
            <consortium name="The Broad Institute Genome Sequencing Platform"/>
            <person name="Russ C."/>
            <person name="Cuomo C."/>
            <person name="Shea T."/>
            <person name="Young S.K."/>
            <person name="Zeng Q."/>
            <person name="Koehrsen M."/>
            <person name="Haas B."/>
            <person name="Borodovsky M."/>
            <person name="Guigo R."/>
            <person name="Alvarado L."/>
            <person name="Berlin A."/>
            <person name="Bochicchio J."/>
            <person name="Borenstein D."/>
            <person name="Chapman S."/>
            <person name="Chen Z."/>
            <person name="Freedman E."/>
            <person name="Gellesch M."/>
            <person name="Goldberg J."/>
            <person name="Griggs A."/>
            <person name="Gujja S."/>
            <person name="Heilman E."/>
            <person name="Heiman D."/>
            <person name="Hepburn T."/>
            <person name="Howarth C."/>
            <person name="Jen D."/>
            <person name="Larson L."/>
            <person name="Mehta T."/>
            <person name="Park D."/>
            <person name="Pearson M."/>
            <person name="Roberts A."/>
            <person name="Saif S."/>
            <person name="Shenoy N."/>
            <person name="Sisk P."/>
            <person name="Stolte C."/>
            <person name="Sykes S."/>
            <person name="Thomson T."/>
            <person name="Walk T."/>
            <person name="White J."/>
            <person name="Yandava C."/>
            <person name="Burger G."/>
            <person name="Gray M.W."/>
            <person name="Holland P.W.H."/>
            <person name="King N."/>
            <person name="Lang F.B.F."/>
            <person name="Roger A.J."/>
            <person name="Ruiz-Trillo I."/>
            <person name="Lander E."/>
            <person name="Nusbaum C."/>
        </authorList>
    </citation>
    <scope>NUCLEOTIDE SEQUENCE [LARGE SCALE GENOMIC DNA]</scope>
    <source>
        <strain evidence="1 2">ATCC 50062</strain>
    </source>
</reference>
<dbReference type="EMBL" id="GL349495">
    <property type="protein sequence ID" value="KNC55074.1"/>
    <property type="molecule type" value="Genomic_DNA"/>
</dbReference>
<dbReference type="eggNOG" id="ENOG502QTH3">
    <property type="taxonomic scope" value="Eukaryota"/>
</dbReference>
<dbReference type="Proteomes" id="UP000054408">
    <property type="component" value="Unassembled WGS sequence"/>
</dbReference>
<dbReference type="RefSeq" id="XP_013753259.1">
    <property type="nucleotide sequence ID" value="XM_013897805.1"/>
</dbReference>